<accession>A0ABW5BHZ0</accession>
<dbReference type="Gene3D" id="3.40.1360.10">
    <property type="match status" value="1"/>
</dbReference>
<keyword evidence="5 7" id="KW-0233">DNA recombination</keyword>
<feature type="domain" description="Toprim" evidence="8">
    <location>
        <begin position="79"/>
        <end position="174"/>
    </location>
</feature>
<dbReference type="Gene3D" id="6.10.250.240">
    <property type="match status" value="1"/>
</dbReference>
<evidence type="ECO:0000256" key="7">
    <source>
        <dbReference type="HAMAP-Rule" id="MF_00017"/>
    </source>
</evidence>
<comment type="similarity">
    <text evidence="7">Belongs to the RecR family.</text>
</comment>
<evidence type="ECO:0000313" key="10">
    <source>
        <dbReference type="Proteomes" id="UP001597294"/>
    </source>
</evidence>
<keyword evidence="4 7" id="KW-0862">Zinc</keyword>
<keyword evidence="2 7" id="KW-0227">DNA damage</keyword>
<keyword evidence="6 7" id="KW-0234">DNA repair</keyword>
<gene>
    <name evidence="7 9" type="primary">recR</name>
    <name evidence="9" type="ORF">ACFSKO_02615</name>
</gene>
<evidence type="ECO:0000256" key="5">
    <source>
        <dbReference type="ARBA" id="ARBA00023172"/>
    </source>
</evidence>
<dbReference type="RefSeq" id="WP_380248113.1">
    <property type="nucleotide sequence ID" value="NZ_JBHUII010000001.1"/>
</dbReference>
<dbReference type="EMBL" id="JBHUII010000001">
    <property type="protein sequence ID" value="MFD2204483.1"/>
    <property type="molecule type" value="Genomic_DNA"/>
</dbReference>
<dbReference type="PROSITE" id="PS01300">
    <property type="entry name" value="RECR"/>
    <property type="match status" value="1"/>
</dbReference>
<protein>
    <recommendedName>
        <fullName evidence="7">Recombination protein RecR</fullName>
    </recommendedName>
</protein>
<dbReference type="Pfam" id="PF02132">
    <property type="entry name" value="RecR_ZnF"/>
    <property type="match status" value="1"/>
</dbReference>
<dbReference type="PROSITE" id="PS50880">
    <property type="entry name" value="TOPRIM"/>
    <property type="match status" value="1"/>
</dbReference>
<keyword evidence="1 7" id="KW-0479">Metal-binding</keyword>
<keyword evidence="10" id="KW-1185">Reference proteome</keyword>
<dbReference type="CDD" id="cd01025">
    <property type="entry name" value="TOPRIM_recR"/>
    <property type="match status" value="1"/>
</dbReference>
<evidence type="ECO:0000256" key="6">
    <source>
        <dbReference type="ARBA" id="ARBA00023204"/>
    </source>
</evidence>
<organism evidence="9 10">
    <name type="scientific">Kiloniella antarctica</name>
    <dbReference type="NCBI Taxonomy" id="1550907"/>
    <lineage>
        <taxon>Bacteria</taxon>
        <taxon>Pseudomonadati</taxon>
        <taxon>Pseudomonadota</taxon>
        <taxon>Alphaproteobacteria</taxon>
        <taxon>Rhodospirillales</taxon>
        <taxon>Kiloniellaceae</taxon>
        <taxon>Kiloniella</taxon>
    </lineage>
</organism>
<feature type="zinc finger region" description="C4-type" evidence="7">
    <location>
        <begin position="56"/>
        <end position="71"/>
    </location>
</feature>
<sequence>MATNELDRLTQLLSRLPGLGPRSARRAVLYLMKKRESLMLPLAKAMTAAASSITNCRVCGNLDTENPCHICQSPKRDISKICVVEEVGDLWALERSGAFKGHYHVLGGTLSALDGRGPAQLHVNGLLDRAGEPHVQEVILALSATVDGQTTGHYLNECLAGYEVDVSKLAHGVPVGGSLDYLDDGTLSAALKARRSAN</sequence>
<evidence type="ECO:0000256" key="2">
    <source>
        <dbReference type="ARBA" id="ARBA00022763"/>
    </source>
</evidence>
<dbReference type="InterPro" id="IPR034137">
    <property type="entry name" value="TOPRIM_RecR"/>
</dbReference>
<dbReference type="NCBIfam" id="TIGR00615">
    <property type="entry name" value="recR"/>
    <property type="match status" value="1"/>
</dbReference>
<dbReference type="HAMAP" id="MF_00017">
    <property type="entry name" value="RecR"/>
    <property type="match status" value="1"/>
</dbReference>
<dbReference type="Pfam" id="PF21175">
    <property type="entry name" value="RecR_C"/>
    <property type="match status" value="1"/>
</dbReference>
<name>A0ABW5BHZ0_9PROT</name>
<dbReference type="PANTHER" id="PTHR30446">
    <property type="entry name" value="RECOMBINATION PROTEIN RECR"/>
    <property type="match status" value="1"/>
</dbReference>
<evidence type="ECO:0000259" key="8">
    <source>
        <dbReference type="PROSITE" id="PS50880"/>
    </source>
</evidence>
<comment type="caution">
    <text evidence="9">The sequence shown here is derived from an EMBL/GenBank/DDBJ whole genome shotgun (WGS) entry which is preliminary data.</text>
</comment>
<dbReference type="SMART" id="SM00493">
    <property type="entry name" value="TOPRIM"/>
    <property type="match status" value="1"/>
</dbReference>
<keyword evidence="3 7" id="KW-0863">Zinc-finger</keyword>
<dbReference type="InterPro" id="IPR006171">
    <property type="entry name" value="TOPRIM_dom"/>
</dbReference>
<dbReference type="SUPFAM" id="SSF111304">
    <property type="entry name" value="Recombination protein RecR"/>
    <property type="match status" value="1"/>
</dbReference>
<proteinExistence type="inferred from homology"/>
<dbReference type="Proteomes" id="UP001597294">
    <property type="component" value="Unassembled WGS sequence"/>
</dbReference>
<comment type="function">
    <text evidence="7">May play a role in DNA repair. It seems to be involved in an RecBC-independent recombinational process of DNA repair. It may act with RecF and RecO.</text>
</comment>
<dbReference type="Gene3D" id="1.10.8.420">
    <property type="entry name" value="RecR Domain 1"/>
    <property type="match status" value="1"/>
</dbReference>
<dbReference type="InterPro" id="IPR000093">
    <property type="entry name" value="DNA_Rcmb_RecR"/>
</dbReference>
<evidence type="ECO:0000256" key="1">
    <source>
        <dbReference type="ARBA" id="ARBA00022723"/>
    </source>
</evidence>
<evidence type="ECO:0000313" key="9">
    <source>
        <dbReference type="EMBL" id="MFD2204483.1"/>
    </source>
</evidence>
<dbReference type="InterPro" id="IPR023627">
    <property type="entry name" value="Rcmb_RecR"/>
</dbReference>
<dbReference type="InterPro" id="IPR015967">
    <property type="entry name" value="Rcmb_RecR_Znf"/>
</dbReference>
<evidence type="ECO:0000256" key="4">
    <source>
        <dbReference type="ARBA" id="ARBA00022833"/>
    </source>
</evidence>
<dbReference type="Pfam" id="PF21176">
    <property type="entry name" value="RecR_HhH"/>
    <property type="match status" value="1"/>
</dbReference>
<reference evidence="10" key="1">
    <citation type="journal article" date="2019" name="Int. J. Syst. Evol. Microbiol.">
        <title>The Global Catalogue of Microorganisms (GCM) 10K type strain sequencing project: providing services to taxonomists for standard genome sequencing and annotation.</title>
        <authorList>
            <consortium name="The Broad Institute Genomics Platform"/>
            <consortium name="The Broad Institute Genome Sequencing Center for Infectious Disease"/>
            <person name="Wu L."/>
            <person name="Ma J."/>
        </authorList>
    </citation>
    <scope>NUCLEOTIDE SEQUENCE [LARGE SCALE GENOMIC DNA]</scope>
    <source>
        <strain evidence="10">CGMCC 4.7192</strain>
    </source>
</reference>
<dbReference type="PANTHER" id="PTHR30446:SF0">
    <property type="entry name" value="RECOMBINATION PROTEIN RECR"/>
    <property type="match status" value="1"/>
</dbReference>
<evidence type="ECO:0000256" key="3">
    <source>
        <dbReference type="ARBA" id="ARBA00022771"/>
    </source>
</evidence>
<dbReference type="Pfam" id="PF13662">
    <property type="entry name" value="Toprim_4"/>
    <property type="match status" value="1"/>
</dbReference>